<feature type="transmembrane region" description="Helical" evidence="6">
    <location>
        <begin position="429"/>
        <end position="449"/>
    </location>
</feature>
<dbReference type="Proteomes" id="UP000824055">
    <property type="component" value="Unassembled WGS sequence"/>
</dbReference>
<feature type="transmembrane region" description="Helical" evidence="6">
    <location>
        <begin position="398"/>
        <end position="422"/>
    </location>
</feature>
<keyword evidence="3 6" id="KW-0812">Transmembrane</keyword>
<dbReference type="PANTHER" id="PTHR42893">
    <property type="entry name" value="PROTEIN DETOXIFICATION 44, CHLOROPLASTIC-RELATED"/>
    <property type="match status" value="1"/>
</dbReference>
<dbReference type="GO" id="GO:0005886">
    <property type="term" value="C:plasma membrane"/>
    <property type="evidence" value="ECO:0007669"/>
    <property type="project" value="TreeGrafter"/>
</dbReference>
<comment type="similarity">
    <text evidence="2">Belongs to the multi antimicrobial extrusion (MATE) (TC 2.A.66.1) family.</text>
</comment>
<dbReference type="EMBL" id="DXBE01000026">
    <property type="protein sequence ID" value="HIZ68899.1"/>
    <property type="molecule type" value="Genomic_DNA"/>
</dbReference>
<feature type="transmembrane region" description="Helical" evidence="6">
    <location>
        <begin position="455"/>
        <end position="474"/>
    </location>
</feature>
<organism evidence="7 8">
    <name type="scientific">Candidatus Prevotella avicola</name>
    <dbReference type="NCBI Taxonomy" id="2838738"/>
    <lineage>
        <taxon>Bacteria</taxon>
        <taxon>Pseudomonadati</taxon>
        <taxon>Bacteroidota</taxon>
        <taxon>Bacteroidia</taxon>
        <taxon>Bacteroidales</taxon>
        <taxon>Prevotellaceae</taxon>
        <taxon>Prevotella</taxon>
    </lineage>
</organism>
<protein>
    <submittedName>
        <fullName evidence="7">MATE family efflux transporter</fullName>
    </submittedName>
</protein>
<evidence type="ECO:0000256" key="2">
    <source>
        <dbReference type="ARBA" id="ARBA00010199"/>
    </source>
</evidence>
<dbReference type="InterPro" id="IPR002528">
    <property type="entry name" value="MATE_fam"/>
</dbReference>
<dbReference type="AlphaFoldDB" id="A0A9D2FWZ0"/>
<feature type="transmembrane region" description="Helical" evidence="6">
    <location>
        <begin position="317"/>
        <end position="339"/>
    </location>
</feature>
<comment type="caution">
    <text evidence="7">The sequence shown here is derived from an EMBL/GenBank/DDBJ whole genome shotgun (WGS) entry which is preliminary data.</text>
</comment>
<feature type="transmembrane region" description="Helical" evidence="6">
    <location>
        <begin position="86"/>
        <end position="111"/>
    </location>
</feature>
<dbReference type="GO" id="GO:0015297">
    <property type="term" value="F:antiporter activity"/>
    <property type="evidence" value="ECO:0007669"/>
    <property type="project" value="InterPro"/>
</dbReference>
<dbReference type="CDD" id="cd13136">
    <property type="entry name" value="MATE_DinF_like"/>
    <property type="match status" value="1"/>
</dbReference>
<sequence length="482" mass="52743">MPVRWARIPWRKCVKPCASIISRTRSLSGSSRNVSAVNNKQLIVKSFTTPRDVQILKLAVPSIISNITVPLLGLVDVAIVGHIGDASYIGAVAVGTMLFNLFYWVFAFLRMGTSGMTSQALGRRDLPEVARLMVRALLIGLGIGALLIALQAVVFRVGFWLMGPAEEVLPLCLRYCGICVWGAPAVMGLYGLTGWFIGMQNTKIPMWVSIAQNVVNITMSLLLVFVFGLDIEGVALGTLIAQWSGFLVSLWFWIRIYAPRLRHYSFRAGLWEKGVLARFFRVNGDIFLRTLCIAGVNFCFTSAGARQGTLMLAVNTLLMALFTIFSYFMDGFAFAGEALSGRYYGSANRAALLDTITRLFRWGAVMVVGFTLLYAVGGEAFLSLLTSDNRVVEAAGDYFWWALAVPLAGVGAFVLDGVFIGITDSRSMLLSAVVGALLFFGLYALLGPVLGNHALWLSFIIYLGLRSLTLGIIFRHKLHNAL</sequence>
<dbReference type="Pfam" id="PF01554">
    <property type="entry name" value="MatE"/>
    <property type="match status" value="2"/>
</dbReference>
<feature type="transmembrane region" description="Helical" evidence="6">
    <location>
        <begin position="234"/>
        <end position="254"/>
    </location>
</feature>
<evidence type="ECO:0000256" key="5">
    <source>
        <dbReference type="ARBA" id="ARBA00023136"/>
    </source>
</evidence>
<feature type="transmembrane region" description="Helical" evidence="6">
    <location>
        <begin position="286"/>
        <end position="305"/>
    </location>
</feature>
<feature type="transmembrane region" description="Helical" evidence="6">
    <location>
        <begin position="132"/>
        <end position="162"/>
    </location>
</feature>
<gene>
    <name evidence="7" type="ORF">H9966_03305</name>
</gene>
<keyword evidence="5 6" id="KW-0472">Membrane</keyword>
<feature type="transmembrane region" description="Helical" evidence="6">
    <location>
        <begin position="359"/>
        <end position="378"/>
    </location>
</feature>
<comment type="subcellular location">
    <subcellularLocation>
        <location evidence="1">Membrane</location>
        <topology evidence="1">Multi-pass membrane protein</topology>
    </subcellularLocation>
</comment>
<feature type="transmembrane region" description="Helical" evidence="6">
    <location>
        <begin position="168"/>
        <end position="192"/>
    </location>
</feature>
<keyword evidence="4 6" id="KW-1133">Transmembrane helix</keyword>
<reference evidence="7" key="1">
    <citation type="journal article" date="2021" name="PeerJ">
        <title>Extensive microbial diversity within the chicken gut microbiome revealed by metagenomics and culture.</title>
        <authorList>
            <person name="Gilroy R."/>
            <person name="Ravi A."/>
            <person name="Getino M."/>
            <person name="Pursley I."/>
            <person name="Horton D.L."/>
            <person name="Alikhan N.F."/>
            <person name="Baker D."/>
            <person name="Gharbi K."/>
            <person name="Hall N."/>
            <person name="Watson M."/>
            <person name="Adriaenssens E.M."/>
            <person name="Foster-Nyarko E."/>
            <person name="Jarju S."/>
            <person name="Secka A."/>
            <person name="Antonio M."/>
            <person name="Oren A."/>
            <person name="Chaudhuri R.R."/>
            <person name="La Ragione R."/>
            <person name="Hildebrand F."/>
            <person name="Pallen M.J."/>
        </authorList>
    </citation>
    <scope>NUCLEOTIDE SEQUENCE</scope>
    <source>
        <strain evidence="7">ChiHecec3B27-8219</strain>
    </source>
</reference>
<evidence type="ECO:0000256" key="3">
    <source>
        <dbReference type="ARBA" id="ARBA00022692"/>
    </source>
</evidence>
<evidence type="ECO:0000256" key="4">
    <source>
        <dbReference type="ARBA" id="ARBA00022989"/>
    </source>
</evidence>
<dbReference type="InterPro" id="IPR044644">
    <property type="entry name" value="DinF-like"/>
</dbReference>
<evidence type="ECO:0000256" key="6">
    <source>
        <dbReference type="SAM" id="Phobius"/>
    </source>
</evidence>
<evidence type="ECO:0000313" key="7">
    <source>
        <dbReference type="EMBL" id="HIZ68899.1"/>
    </source>
</evidence>
<evidence type="ECO:0000256" key="1">
    <source>
        <dbReference type="ARBA" id="ARBA00004141"/>
    </source>
</evidence>
<proteinExistence type="inferred from homology"/>
<name>A0A9D2FWZ0_9BACT</name>
<reference evidence="7" key="2">
    <citation type="submission" date="2021-04" db="EMBL/GenBank/DDBJ databases">
        <authorList>
            <person name="Gilroy R."/>
        </authorList>
    </citation>
    <scope>NUCLEOTIDE SEQUENCE</scope>
    <source>
        <strain evidence="7">ChiHecec3B27-8219</strain>
    </source>
</reference>
<dbReference type="NCBIfam" id="TIGR00797">
    <property type="entry name" value="matE"/>
    <property type="match status" value="1"/>
</dbReference>
<dbReference type="PANTHER" id="PTHR42893:SF46">
    <property type="entry name" value="PROTEIN DETOXIFICATION 44, CHLOROPLASTIC"/>
    <property type="match status" value="1"/>
</dbReference>
<dbReference type="GO" id="GO:0042910">
    <property type="term" value="F:xenobiotic transmembrane transporter activity"/>
    <property type="evidence" value="ECO:0007669"/>
    <property type="project" value="InterPro"/>
</dbReference>
<feature type="transmembrane region" description="Helical" evidence="6">
    <location>
        <begin position="204"/>
        <end position="228"/>
    </location>
</feature>
<feature type="transmembrane region" description="Helical" evidence="6">
    <location>
        <begin position="55"/>
        <end position="80"/>
    </location>
</feature>
<evidence type="ECO:0000313" key="8">
    <source>
        <dbReference type="Proteomes" id="UP000824055"/>
    </source>
</evidence>
<accession>A0A9D2FWZ0</accession>